<keyword evidence="2" id="KW-0812">Transmembrane</keyword>
<gene>
    <name evidence="3" type="ORF">SAMN05216259_109238</name>
</gene>
<evidence type="ECO:0000256" key="2">
    <source>
        <dbReference type="SAM" id="Phobius"/>
    </source>
</evidence>
<sequence>MMPPMSEGSGQQPAQEPRSQGSQPSGTSREVLEGLVIPSGREPADPRQVFAQAPEGVDAYSVRPGTPGTWAGPPQALAAAPGQGGDAPKQQPQGQPGPQGGAQGGPSGGPQGGPQVPPQGGPQQGGYGFPQQPQGTDSSQQSGGYGYPQQAAPQGGGYGYPPQQPSAPAAASRPAEPAGGGPGTPDWNALAEQQESGKRRRKVLMLVGGAVAVAVIAGGVATAVVVSGSSSDKTVANPTGSQSAGSTQPLPPQPSFSSVAPPPPVDPRDFISSAAKDTAPITADSLFPGKQFVWQGRTYVKTNSTSTKQCSAAAAAQLAPALAAQGCTQMVRATYTNGDMAVTVGIAVFADKDHAAKVHSTAKYVLPLNGGGVADFCHAVACQMTSNSVGRYAYFAIAGYRNGKTLPQNDTLGLRAADDASSFAFARIVQRGRDAAARSAGQ</sequence>
<keyword evidence="2" id="KW-0472">Membrane</keyword>
<dbReference type="EMBL" id="FNIE01000009">
    <property type="protein sequence ID" value="SDO38668.1"/>
    <property type="molecule type" value="Genomic_DNA"/>
</dbReference>
<dbReference type="AlphaFoldDB" id="A0A1H0J4G2"/>
<evidence type="ECO:0000313" key="3">
    <source>
        <dbReference type="EMBL" id="SDO38668.1"/>
    </source>
</evidence>
<feature type="compositionally biased region" description="Low complexity" evidence="1">
    <location>
        <begin position="166"/>
        <end position="177"/>
    </location>
</feature>
<feature type="compositionally biased region" description="Low complexity" evidence="1">
    <location>
        <begin position="129"/>
        <end position="153"/>
    </location>
</feature>
<feature type="compositionally biased region" description="Low complexity" evidence="1">
    <location>
        <begin position="71"/>
        <end position="96"/>
    </location>
</feature>
<feature type="region of interest" description="Disordered" evidence="1">
    <location>
        <begin position="1"/>
        <end position="195"/>
    </location>
</feature>
<feature type="region of interest" description="Disordered" evidence="1">
    <location>
        <begin position="230"/>
        <end position="271"/>
    </location>
</feature>
<feature type="compositionally biased region" description="Pro residues" evidence="1">
    <location>
        <begin position="249"/>
        <end position="265"/>
    </location>
</feature>
<evidence type="ECO:0000256" key="1">
    <source>
        <dbReference type="SAM" id="MobiDB-lite"/>
    </source>
</evidence>
<feature type="compositionally biased region" description="Polar residues" evidence="1">
    <location>
        <begin position="8"/>
        <end position="28"/>
    </location>
</feature>
<feature type="compositionally biased region" description="Polar residues" evidence="1">
    <location>
        <begin position="232"/>
        <end position="248"/>
    </location>
</feature>
<dbReference type="Proteomes" id="UP000199341">
    <property type="component" value="Unassembled WGS sequence"/>
</dbReference>
<dbReference type="STRING" id="310781.SAMN05216259_109238"/>
<keyword evidence="4" id="KW-1185">Reference proteome</keyword>
<organism evidence="3 4">
    <name type="scientific">Actinacidiphila guanduensis</name>
    <dbReference type="NCBI Taxonomy" id="310781"/>
    <lineage>
        <taxon>Bacteria</taxon>
        <taxon>Bacillati</taxon>
        <taxon>Actinomycetota</taxon>
        <taxon>Actinomycetes</taxon>
        <taxon>Kitasatosporales</taxon>
        <taxon>Streptomycetaceae</taxon>
        <taxon>Actinacidiphila</taxon>
    </lineage>
</organism>
<protein>
    <submittedName>
        <fullName evidence="3">Uncharacterized protein</fullName>
    </submittedName>
</protein>
<proteinExistence type="predicted"/>
<evidence type="ECO:0000313" key="4">
    <source>
        <dbReference type="Proteomes" id="UP000199341"/>
    </source>
</evidence>
<reference evidence="3 4" key="1">
    <citation type="submission" date="2016-10" db="EMBL/GenBank/DDBJ databases">
        <authorList>
            <person name="de Groot N.N."/>
        </authorList>
    </citation>
    <scope>NUCLEOTIDE SEQUENCE [LARGE SCALE GENOMIC DNA]</scope>
    <source>
        <strain evidence="3 4">CGMCC 4.2022</strain>
    </source>
</reference>
<feature type="compositionally biased region" description="Gly residues" evidence="1">
    <location>
        <begin position="97"/>
        <end position="112"/>
    </location>
</feature>
<name>A0A1H0J4G2_9ACTN</name>
<keyword evidence="2" id="KW-1133">Transmembrane helix</keyword>
<feature type="transmembrane region" description="Helical" evidence="2">
    <location>
        <begin position="203"/>
        <end position="226"/>
    </location>
</feature>
<accession>A0A1H0J4G2</accession>